<evidence type="ECO:0000256" key="7">
    <source>
        <dbReference type="ARBA" id="ARBA00022807"/>
    </source>
</evidence>
<protein>
    <recommendedName>
        <fullName evidence="3">ubiquitinyl hydrolase 1</fullName>
        <ecNumber evidence="3">3.4.19.12</ecNumber>
    </recommendedName>
</protein>
<dbReference type="InterPro" id="IPR038765">
    <property type="entry name" value="Papain-like_cys_pep_sf"/>
</dbReference>
<dbReference type="VEuPathDB" id="PiroplasmaDB:BBOV_III006180"/>
<evidence type="ECO:0000259" key="9">
    <source>
        <dbReference type="PROSITE" id="PS50235"/>
    </source>
</evidence>
<dbReference type="InParanoid" id="A7ANP5"/>
<keyword evidence="5" id="KW-0833">Ubl conjugation pathway</keyword>
<keyword evidence="11" id="KW-1185">Reference proteome</keyword>
<name>A7ANP5_BABBO</name>
<evidence type="ECO:0000256" key="5">
    <source>
        <dbReference type="ARBA" id="ARBA00022786"/>
    </source>
</evidence>
<dbReference type="InterPro" id="IPR018200">
    <property type="entry name" value="USP_CS"/>
</dbReference>
<reference evidence="10 11" key="1">
    <citation type="journal article" date="2007" name="PLoS Pathog.">
        <title>Genome sequence of Babesia bovis and comparative analysis of apicomplexan hemoprotozoa.</title>
        <authorList>
            <person name="Brayton K.A."/>
            <person name="Lau A.O.T."/>
            <person name="Herndon D.R."/>
            <person name="Hannick L."/>
            <person name="Kappmeyer L.S."/>
            <person name="Berens S.J."/>
            <person name="Bidwell S.L."/>
            <person name="Brown W.C."/>
            <person name="Crabtree J."/>
            <person name="Fadrosh D."/>
            <person name="Feldblum T."/>
            <person name="Forberger H.A."/>
            <person name="Haas B.J."/>
            <person name="Howell J.M."/>
            <person name="Khouri H."/>
            <person name="Koo H."/>
            <person name="Mann D.J."/>
            <person name="Norimine J."/>
            <person name="Paulsen I.T."/>
            <person name="Radune D."/>
            <person name="Ren Q."/>
            <person name="Smith R.K. Jr."/>
            <person name="Suarez C.E."/>
            <person name="White O."/>
            <person name="Wortman J.R."/>
            <person name="Knowles D.P. Jr."/>
            <person name="McElwain T.F."/>
            <person name="Nene V.M."/>
        </authorList>
    </citation>
    <scope>NUCLEOTIDE SEQUENCE [LARGE SCALE GENOMIC DNA]</scope>
    <source>
        <strain evidence="10">T2Bo</strain>
    </source>
</reference>
<keyword evidence="7" id="KW-0788">Thiol protease</keyword>
<keyword evidence="6 10" id="KW-0378">Hydrolase</keyword>
<dbReference type="PROSITE" id="PS00973">
    <property type="entry name" value="USP_2"/>
    <property type="match status" value="1"/>
</dbReference>
<evidence type="ECO:0000256" key="8">
    <source>
        <dbReference type="SAM" id="MobiDB-lite"/>
    </source>
</evidence>
<proteinExistence type="inferred from homology"/>
<dbReference type="SUPFAM" id="SSF54001">
    <property type="entry name" value="Cysteine proteinases"/>
    <property type="match status" value="1"/>
</dbReference>
<dbReference type="eggNOG" id="KOG1865">
    <property type="taxonomic scope" value="Eukaryota"/>
</dbReference>
<evidence type="ECO:0000256" key="4">
    <source>
        <dbReference type="ARBA" id="ARBA00022670"/>
    </source>
</evidence>
<feature type="domain" description="USP" evidence="9">
    <location>
        <begin position="98"/>
        <end position="413"/>
    </location>
</feature>
<dbReference type="EMBL" id="AAXT01000001">
    <property type="protein sequence ID" value="EDO08179.1"/>
    <property type="molecule type" value="Genomic_DNA"/>
</dbReference>
<accession>A7ANP5</accession>
<dbReference type="PROSITE" id="PS50235">
    <property type="entry name" value="USP_3"/>
    <property type="match status" value="1"/>
</dbReference>
<evidence type="ECO:0000256" key="6">
    <source>
        <dbReference type="ARBA" id="ARBA00022801"/>
    </source>
</evidence>
<evidence type="ECO:0000256" key="2">
    <source>
        <dbReference type="ARBA" id="ARBA00009085"/>
    </source>
</evidence>
<dbReference type="Pfam" id="PF00443">
    <property type="entry name" value="UCH"/>
    <property type="match status" value="1"/>
</dbReference>
<evidence type="ECO:0000313" key="11">
    <source>
        <dbReference type="Proteomes" id="UP000002173"/>
    </source>
</evidence>
<reference evidence="11" key="3">
    <citation type="journal article" date="2021" name="Int. J. Parasitol.">
        <title>Comparative analysis of gene expression between Babesia bovis blood stages and kinetes allowed by improved genome annotation.</title>
        <authorList>
            <person name="Ueti M.W."/>
            <person name="Johnson W.C."/>
            <person name="Kappmeyer L.S."/>
            <person name="Herndon D.R."/>
            <person name="Mousel M.R."/>
            <person name="Reif K.E."/>
            <person name="Taus N.S."/>
            <person name="Ifeonu O.O."/>
            <person name="Silva J.C."/>
            <person name="Suarez C.E."/>
            <person name="Brayton K.A."/>
        </authorList>
    </citation>
    <scope>NUCLEOTIDE SEQUENCE [LARGE SCALE GENOMIC DNA]</scope>
</reference>
<keyword evidence="4" id="KW-0645">Protease</keyword>
<dbReference type="InterPro" id="IPR028889">
    <property type="entry name" value="USP"/>
</dbReference>
<evidence type="ECO:0000256" key="3">
    <source>
        <dbReference type="ARBA" id="ARBA00012759"/>
    </source>
</evidence>
<evidence type="ECO:0000313" key="10">
    <source>
        <dbReference type="EMBL" id="EDO08179.1"/>
    </source>
</evidence>
<dbReference type="InterPro" id="IPR001394">
    <property type="entry name" value="Peptidase_C19_UCH"/>
</dbReference>
<dbReference type="GO" id="GO:0004843">
    <property type="term" value="F:cysteine-type deubiquitinase activity"/>
    <property type="evidence" value="ECO:0007669"/>
    <property type="project" value="UniProtKB-EC"/>
</dbReference>
<evidence type="ECO:0000256" key="1">
    <source>
        <dbReference type="ARBA" id="ARBA00000707"/>
    </source>
</evidence>
<dbReference type="EC" id="3.4.19.12" evidence="3"/>
<comment type="catalytic activity">
    <reaction evidence="1">
        <text>Thiol-dependent hydrolysis of ester, thioester, amide, peptide and isopeptide bonds formed by the C-terminal Gly of ubiquitin (a 76-residue protein attached to proteins as an intracellular targeting signal).</text>
        <dbReference type="EC" id="3.4.19.12"/>
    </reaction>
</comment>
<sequence>MSLESRRGKRFVLQLHDRNISFIKSSEGDEPSDLDQQSVGYFKDGKLHSSGNSKASQDAKHSFRSTLALIETLQGSDAYGVDMLPSAKRNGQFNKMAGGLHNPGINICFMNVIIQVLTHSPYLAPAMLRSGHSKVCPNAKRKMVCVTCLLESHIKRALSSPCALKNNFVYIVQKLIWKHYRLGRQEDAFIFLKHFFEALIKGCYGSKYPYTSSVIIPSKDMMQSFIGRIFGCFLLNVVICKVCNYRSEKLETCFDISVDIYRGNKLVDLLSSFVQPELLDSANKYNCPSCKTHQRATKAMSIYRAPRIMNVVLKRFGMSETGCEKSKKEVSFPLSFSMSLNTSKHPQPVWVTYELYAVVCHLGRSLNMGHYITFIKGQHGFWHSYNDSTVTTVSQKAVLGLRQDAYLLFYAVKDECVQICDMLVNDSAITNSFTSDVVSANRNMGSTLMQYRTDILQAESVAEDSGQQEWPACNIDEGLYRRVEISKSDDSDTTPGGDPVTIDTSTALCTKPEDATDSPVSGPALEPDLATDTSLEDRHGGPYELNRIRKRFVTRKRHGYKLRLMHLFRQHQVAAEAVDEIMRIKDRLMQHIHEQGSTSPEVEVEINPGLLYAKEDNVGTWSDAEPDAAYHELDASIHPPLPKRSQDDIDYDRGKVKKVRVEPQRPLGMPQIVQHRSGVNITVHQKDAFDRLVNGRHNTLKRGGARFRGRRKR</sequence>
<comment type="caution">
    <text evidence="10">The sequence shown here is derived from an EMBL/GenBank/DDBJ whole genome shotgun (WGS) entry which is preliminary data.</text>
</comment>
<dbReference type="KEGG" id="bbo:BBOV_III006180"/>
<dbReference type="GO" id="GO:0016579">
    <property type="term" value="P:protein deubiquitination"/>
    <property type="evidence" value="ECO:0007669"/>
    <property type="project" value="InterPro"/>
</dbReference>
<dbReference type="RefSeq" id="XP_001611747.1">
    <property type="nucleotide sequence ID" value="XM_001611697.1"/>
</dbReference>
<reference evidence="11" key="2">
    <citation type="journal article" date="2020" name="Data Brief">
        <title>Transcriptome dataset of Babesia bovis life stages within vertebrate and invertebrate hosts.</title>
        <authorList>
            <person name="Ueti M.W."/>
            <person name="Johnson W.C."/>
            <person name="Kappmeyer L.S."/>
            <person name="Herndon D.R."/>
            <person name="Mousel M.R."/>
            <person name="Reif K.E."/>
            <person name="Taus N.S."/>
            <person name="Ifeonu O.O."/>
            <person name="Silva J.C."/>
            <person name="Suarez C.E."/>
            <person name="Brayton K.A."/>
        </authorList>
    </citation>
    <scope>NUCLEOTIDE SEQUENCE [LARGE SCALE GENOMIC DNA]</scope>
</reference>
<dbReference type="Proteomes" id="UP000002173">
    <property type="component" value="Unassembled WGS sequence"/>
</dbReference>
<comment type="similarity">
    <text evidence="2">Belongs to the peptidase C19 family.</text>
</comment>
<dbReference type="GeneID" id="5479998"/>
<dbReference type="GO" id="GO:0006508">
    <property type="term" value="P:proteolysis"/>
    <property type="evidence" value="ECO:0007669"/>
    <property type="project" value="UniProtKB-KW"/>
</dbReference>
<dbReference type="PANTHER" id="PTHR24006:SF758">
    <property type="entry name" value="UBIQUITIN CARBOXYL-TERMINAL HYDROLASE 36"/>
    <property type="match status" value="1"/>
</dbReference>
<gene>
    <name evidence="10" type="ORF">BBOV_III006180</name>
</gene>
<dbReference type="Gene3D" id="3.90.70.10">
    <property type="entry name" value="Cysteine proteinases"/>
    <property type="match status" value="1"/>
</dbReference>
<organism evidence="10 11">
    <name type="scientific">Babesia bovis</name>
    <dbReference type="NCBI Taxonomy" id="5865"/>
    <lineage>
        <taxon>Eukaryota</taxon>
        <taxon>Sar</taxon>
        <taxon>Alveolata</taxon>
        <taxon>Apicomplexa</taxon>
        <taxon>Aconoidasida</taxon>
        <taxon>Piroplasmida</taxon>
        <taxon>Babesiidae</taxon>
        <taxon>Babesia</taxon>
    </lineage>
</organism>
<feature type="region of interest" description="Disordered" evidence="8">
    <location>
        <begin position="510"/>
        <end position="541"/>
    </location>
</feature>
<dbReference type="PANTHER" id="PTHR24006">
    <property type="entry name" value="UBIQUITIN CARBOXYL-TERMINAL HYDROLASE"/>
    <property type="match status" value="1"/>
</dbReference>
<dbReference type="InterPro" id="IPR050164">
    <property type="entry name" value="Peptidase_C19"/>
</dbReference>
<dbReference type="GO" id="GO:0005634">
    <property type="term" value="C:nucleus"/>
    <property type="evidence" value="ECO:0007669"/>
    <property type="project" value="TreeGrafter"/>
</dbReference>
<feature type="region of interest" description="Disordered" evidence="8">
    <location>
        <begin position="486"/>
        <end position="505"/>
    </location>
</feature>
<dbReference type="GO" id="GO:0005829">
    <property type="term" value="C:cytosol"/>
    <property type="evidence" value="ECO:0007669"/>
    <property type="project" value="TreeGrafter"/>
</dbReference>
<dbReference type="AlphaFoldDB" id="A7ANP5"/>